<accession>E4U372</accession>
<dbReference type="PANTHER" id="PTHR24260:SF136">
    <property type="entry name" value="GH08193P-RELATED"/>
    <property type="match status" value="1"/>
</dbReference>
<keyword evidence="2" id="KW-0677">Repeat</keyword>
<dbReference type="Gene3D" id="2.40.10.10">
    <property type="entry name" value="Trypsin-like serine proteases"/>
    <property type="match status" value="1"/>
</dbReference>
<dbReference type="AlphaFoldDB" id="E4U372"/>
<dbReference type="InterPro" id="IPR003644">
    <property type="entry name" value="Calx_beta"/>
</dbReference>
<dbReference type="SUPFAM" id="SSF50494">
    <property type="entry name" value="Trypsin-like serine proteases"/>
    <property type="match status" value="1"/>
</dbReference>
<keyword evidence="6" id="KW-1185">Reference proteome</keyword>
<dbReference type="GO" id="GO:0016020">
    <property type="term" value="C:membrane"/>
    <property type="evidence" value="ECO:0007669"/>
    <property type="project" value="InterPro"/>
</dbReference>
<dbReference type="KEGG" id="sku:Sulku_2109"/>
<evidence type="ECO:0000313" key="6">
    <source>
        <dbReference type="Proteomes" id="UP000008721"/>
    </source>
</evidence>
<dbReference type="OrthoDB" id="8884718at2"/>
<dbReference type="Gene3D" id="2.60.40.2030">
    <property type="match status" value="1"/>
</dbReference>
<reference evidence="5 6" key="1">
    <citation type="journal article" date="2012" name="Stand. Genomic Sci.">
        <title>Complete genome sequence of the sulfur compounds oxidizing chemolithoautotroph Sulfuricurvum kujiense type strain (YK-1(T)).</title>
        <authorList>
            <person name="Han C."/>
            <person name="Kotsyurbenko O."/>
            <person name="Chertkov O."/>
            <person name="Held B."/>
            <person name="Lapidus A."/>
            <person name="Nolan M."/>
            <person name="Lucas S."/>
            <person name="Hammon N."/>
            <person name="Deshpande S."/>
            <person name="Cheng J.F."/>
            <person name="Tapia R."/>
            <person name="Goodwin L.A."/>
            <person name="Pitluck S."/>
            <person name="Liolios K."/>
            <person name="Pagani I."/>
            <person name="Ivanova N."/>
            <person name="Mavromatis K."/>
            <person name="Mikhailova N."/>
            <person name="Pati A."/>
            <person name="Chen A."/>
            <person name="Palaniappan K."/>
            <person name="Land M."/>
            <person name="Hauser L."/>
            <person name="Chang Y.J."/>
            <person name="Jeffries C.D."/>
            <person name="Brambilla E.M."/>
            <person name="Rohde M."/>
            <person name="Spring S."/>
            <person name="Sikorski J."/>
            <person name="Goker M."/>
            <person name="Woyke T."/>
            <person name="Bristow J."/>
            <person name="Eisen J.A."/>
            <person name="Markowitz V."/>
            <person name="Hugenholtz P."/>
            <person name="Kyrpides N.C."/>
            <person name="Klenk H.P."/>
            <person name="Detter J.C."/>
        </authorList>
    </citation>
    <scope>NUCLEOTIDE SEQUENCE [LARGE SCALE GENOMIC DNA]</scope>
    <source>
        <strain evidence="6">ATCC BAA-921 / DSM 16994 / JCM 11577 / YK-1</strain>
    </source>
</reference>
<dbReference type="MEROPS" id="S01.515"/>
<evidence type="ECO:0000256" key="2">
    <source>
        <dbReference type="ARBA" id="ARBA00022737"/>
    </source>
</evidence>
<evidence type="ECO:0000259" key="4">
    <source>
        <dbReference type="PROSITE" id="PS50240"/>
    </source>
</evidence>
<dbReference type="InterPro" id="IPR038081">
    <property type="entry name" value="CalX-like_sf"/>
</dbReference>
<keyword evidence="1" id="KW-0732">Signal</keyword>
<dbReference type="GO" id="GO:0007154">
    <property type="term" value="P:cell communication"/>
    <property type="evidence" value="ECO:0007669"/>
    <property type="project" value="InterPro"/>
</dbReference>
<dbReference type="SUPFAM" id="SSF141072">
    <property type="entry name" value="CalX-like"/>
    <property type="match status" value="1"/>
</dbReference>
<dbReference type="HOGENOM" id="CLU_688497_0_0_7"/>
<proteinExistence type="predicted"/>
<sequence>MTTQILYTDIRSRALPGEGYDGVVRISAGGYYGTGVLLYDGRAVLTAAHLFDNINTSSATVYFETVGTSSTLVSDTILIHPGYDARNENYDLALIWLSSAPTDAERYTLYRQSDEISQTFTAVGYGRHGSGEAGVDEIYNVAPLRLKAQNKFDVDGADLKFNLGSIMGWAPVNGVQLMADFDDGTIQHDALGELMGRWDRGIGIYEGLIAPGDSGGPAFIGDQVAGIASYVTNLGTGYVHPDIDNTLNSSFGEVAGWQSVSTQQQWIDQNIRAHYIDPPQTPLEVQKSIVEGNSGTQSVYFMLTFTGVRSDPAEWLSVDFSTRDGSAVGGEDYIETHGRLVLYPDENQALIPVEVIGDTVSEMDETFYLDVFNPVGGSFGEGITMLTAVRTIIDNDSLWV</sequence>
<dbReference type="RefSeq" id="WP_013460966.1">
    <property type="nucleotide sequence ID" value="NC_014762.1"/>
</dbReference>
<evidence type="ECO:0000256" key="3">
    <source>
        <dbReference type="ARBA" id="ARBA00022837"/>
    </source>
</evidence>
<dbReference type="Proteomes" id="UP000008721">
    <property type="component" value="Chromosome"/>
</dbReference>
<dbReference type="STRING" id="709032.Sulku_2109"/>
<keyword evidence="3" id="KW-0106">Calcium</keyword>
<name>E4U372_SULKY</name>
<gene>
    <name evidence="5" type="ordered locus">Sulku_2109</name>
</gene>
<dbReference type="InterPro" id="IPR043504">
    <property type="entry name" value="Peptidase_S1_PA_chymotrypsin"/>
</dbReference>
<evidence type="ECO:0000313" key="5">
    <source>
        <dbReference type="EMBL" id="ADR34769.1"/>
    </source>
</evidence>
<dbReference type="Pfam" id="PF03160">
    <property type="entry name" value="Calx-beta"/>
    <property type="match status" value="1"/>
</dbReference>
<protein>
    <submittedName>
        <fullName evidence="5">Na-Ca exchanger/integrin-beta4</fullName>
    </submittedName>
</protein>
<dbReference type="EMBL" id="CP002355">
    <property type="protein sequence ID" value="ADR34769.1"/>
    <property type="molecule type" value="Genomic_DNA"/>
</dbReference>
<feature type="domain" description="Peptidase S1" evidence="4">
    <location>
        <begin position="24"/>
        <end position="272"/>
    </location>
</feature>
<dbReference type="GO" id="GO:0004252">
    <property type="term" value="F:serine-type endopeptidase activity"/>
    <property type="evidence" value="ECO:0007669"/>
    <property type="project" value="InterPro"/>
</dbReference>
<dbReference type="InterPro" id="IPR051333">
    <property type="entry name" value="CLIP_Serine_Protease"/>
</dbReference>
<dbReference type="InterPro" id="IPR001254">
    <property type="entry name" value="Trypsin_dom"/>
</dbReference>
<evidence type="ECO:0000256" key="1">
    <source>
        <dbReference type="ARBA" id="ARBA00022729"/>
    </source>
</evidence>
<dbReference type="InterPro" id="IPR009003">
    <property type="entry name" value="Peptidase_S1_PA"/>
</dbReference>
<dbReference type="GO" id="GO:0006508">
    <property type="term" value="P:proteolysis"/>
    <property type="evidence" value="ECO:0007669"/>
    <property type="project" value="InterPro"/>
</dbReference>
<dbReference type="SMART" id="SM00237">
    <property type="entry name" value="Calx_beta"/>
    <property type="match status" value="1"/>
</dbReference>
<organism evidence="5 6">
    <name type="scientific">Sulfuricurvum kujiense (strain ATCC BAA-921 / DSM 16994 / JCM 11577 / YK-1)</name>
    <dbReference type="NCBI Taxonomy" id="709032"/>
    <lineage>
        <taxon>Bacteria</taxon>
        <taxon>Pseudomonadati</taxon>
        <taxon>Campylobacterota</taxon>
        <taxon>Epsilonproteobacteria</taxon>
        <taxon>Campylobacterales</taxon>
        <taxon>Sulfurimonadaceae</taxon>
        <taxon>Sulfuricurvum</taxon>
    </lineage>
</organism>
<dbReference type="eggNOG" id="COG5640">
    <property type="taxonomic scope" value="Bacteria"/>
</dbReference>
<dbReference type="Pfam" id="PF00089">
    <property type="entry name" value="Trypsin"/>
    <property type="match status" value="1"/>
</dbReference>
<dbReference type="PROSITE" id="PS50240">
    <property type="entry name" value="TRYPSIN_DOM"/>
    <property type="match status" value="1"/>
</dbReference>
<dbReference type="PANTHER" id="PTHR24260">
    <property type="match status" value="1"/>
</dbReference>